<evidence type="ECO:0000313" key="2">
    <source>
        <dbReference type="Proteomes" id="UP001164746"/>
    </source>
</evidence>
<dbReference type="Proteomes" id="UP001164746">
    <property type="component" value="Chromosome 11"/>
</dbReference>
<gene>
    <name evidence="1" type="ORF">MAR_002250</name>
</gene>
<dbReference type="SUPFAM" id="SSF49503">
    <property type="entry name" value="Cupredoxins"/>
    <property type="match status" value="1"/>
</dbReference>
<accession>A0ABY7FH95</accession>
<proteinExistence type="predicted"/>
<dbReference type="EMBL" id="CP111022">
    <property type="protein sequence ID" value="WAR20412.1"/>
    <property type="molecule type" value="Genomic_DNA"/>
</dbReference>
<protein>
    <submittedName>
        <fullName evidence="1">HPHL1-like protein</fullName>
    </submittedName>
</protein>
<evidence type="ECO:0000313" key="1">
    <source>
        <dbReference type="EMBL" id="WAR20412.1"/>
    </source>
</evidence>
<name>A0ABY7FH95_MYAAR</name>
<keyword evidence="2" id="KW-1185">Reference proteome</keyword>
<dbReference type="Gene3D" id="2.60.40.420">
    <property type="entry name" value="Cupredoxins - blue copper proteins"/>
    <property type="match status" value="1"/>
</dbReference>
<organism evidence="1 2">
    <name type="scientific">Mya arenaria</name>
    <name type="common">Soft-shell clam</name>
    <dbReference type="NCBI Taxonomy" id="6604"/>
    <lineage>
        <taxon>Eukaryota</taxon>
        <taxon>Metazoa</taxon>
        <taxon>Spiralia</taxon>
        <taxon>Lophotrochozoa</taxon>
        <taxon>Mollusca</taxon>
        <taxon>Bivalvia</taxon>
        <taxon>Autobranchia</taxon>
        <taxon>Heteroconchia</taxon>
        <taxon>Euheterodonta</taxon>
        <taxon>Imparidentia</taxon>
        <taxon>Neoheterodontei</taxon>
        <taxon>Myida</taxon>
        <taxon>Myoidea</taxon>
        <taxon>Myidae</taxon>
        <taxon>Mya</taxon>
    </lineage>
</organism>
<dbReference type="InterPro" id="IPR008972">
    <property type="entry name" value="Cupredoxin"/>
</dbReference>
<sequence>MVLPEIHNNAIGALYIDGTSGHAKFDDLVPPGGAITYAWVAANIHAPTKDDENCVPWGYHSHTNGPRDIATGLVGIALICRPGTLGLDGARMDVDRELVVYSDITDETNSWYINENIRRSTIKQHGHCCDVSSIGCRVF</sequence>
<reference evidence="1" key="1">
    <citation type="submission" date="2022-11" db="EMBL/GenBank/DDBJ databases">
        <title>Centuries of genome instability and evolution in soft-shell clam transmissible cancer (bioRxiv).</title>
        <authorList>
            <person name="Hart S.F.M."/>
            <person name="Yonemitsu M.A."/>
            <person name="Giersch R.M."/>
            <person name="Beal B.F."/>
            <person name="Arriagada G."/>
            <person name="Davis B.W."/>
            <person name="Ostrander E.A."/>
            <person name="Goff S.P."/>
            <person name="Metzger M.J."/>
        </authorList>
    </citation>
    <scope>NUCLEOTIDE SEQUENCE</scope>
    <source>
        <strain evidence="1">MELC-2E11</strain>
        <tissue evidence="1">Siphon/mantle</tissue>
    </source>
</reference>